<reference evidence="8 9" key="1">
    <citation type="journal article" date="2016" name="Nat. Commun.">
        <title>Thousands of microbial genomes shed light on interconnected biogeochemical processes in an aquifer system.</title>
        <authorList>
            <person name="Anantharaman K."/>
            <person name="Brown C.T."/>
            <person name="Hug L.A."/>
            <person name="Sharon I."/>
            <person name="Castelle C.J."/>
            <person name="Probst A.J."/>
            <person name="Thomas B.C."/>
            <person name="Singh A."/>
            <person name="Wilkins M.J."/>
            <person name="Karaoz U."/>
            <person name="Brodie E.L."/>
            <person name="Williams K.H."/>
            <person name="Hubbard S.S."/>
            <person name="Banfield J.F."/>
        </authorList>
    </citation>
    <scope>NUCLEOTIDE SEQUENCE [LARGE SCALE GENOMIC DNA]</scope>
</reference>
<evidence type="ECO:0000313" key="8">
    <source>
        <dbReference type="EMBL" id="OGM98398.1"/>
    </source>
</evidence>
<feature type="binding site" evidence="6">
    <location>
        <position position="224"/>
    </location>
    <ligand>
        <name>AMP</name>
        <dbReference type="ChEBI" id="CHEBI:456215"/>
    </ligand>
</feature>
<dbReference type="InterPro" id="IPR029056">
    <property type="entry name" value="Ribokinase-like"/>
</dbReference>
<keyword evidence="2 6" id="KW-0067">ATP-binding</keyword>
<comment type="function">
    <text evidence="6">Catalyzes the dehydration of the S-form of NAD(P)HX at the expense of ADP, which is converted to AMP. Together with NAD(P)HX epimerase, which catalyzes the epimerization of the S- and R-forms, the enzyme allows the repair of both epimers of NAD(P)HX, a damaged form of NAD(P)H that is a result of enzymatic or heat-dependent hydration.</text>
</comment>
<comment type="subunit">
    <text evidence="6">Homotetramer.</text>
</comment>
<dbReference type="HAMAP" id="MF_01965">
    <property type="entry name" value="NADHX_dehydratase"/>
    <property type="match status" value="1"/>
</dbReference>
<dbReference type="AlphaFoldDB" id="A0A1F8EE62"/>
<sequence>MNLNYVKKLMDRKKTSHKGENGYALVIGGSEEYVGALTLAGLSALRAGCDAVTLASSEKVAWAANRYAPDLMTMKLRGETFSVKNAKEMVKSAERFDAVLVGCGMTRRGDKFVHYFIRKCLKPKVIDADALKSLSFKDFSNSILTPNEKELELMLINSNKEFLLPKLRESNIKEKAEVLQGNLRYFLQNDNVLLVKGATDIIISKNKIAYNRTGNQGMTKAGTGDVLAGLTVGFLAKSQDLFKSAVAASYINGFIGDQLLKQKKGYCFIASDIMHDLVNVQKMVKK</sequence>
<dbReference type="GO" id="GO:0046496">
    <property type="term" value="P:nicotinamide nucleotide metabolic process"/>
    <property type="evidence" value="ECO:0007669"/>
    <property type="project" value="UniProtKB-UniRule"/>
</dbReference>
<dbReference type="Gene3D" id="3.40.1190.20">
    <property type="match status" value="1"/>
</dbReference>
<comment type="cofactor">
    <cofactor evidence="6">
        <name>Mg(2+)</name>
        <dbReference type="ChEBI" id="CHEBI:18420"/>
    </cofactor>
</comment>
<dbReference type="PANTHER" id="PTHR12592:SF0">
    <property type="entry name" value="ATP-DEPENDENT (S)-NAD(P)H-HYDRATE DEHYDRATASE"/>
    <property type="match status" value="1"/>
</dbReference>
<proteinExistence type="inferred from homology"/>
<keyword evidence="4 6" id="KW-0520">NAD</keyword>
<feature type="binding site" evidence="6">
    <location>
        <position position="104"/>
    </location>
    <ligand>
        <name>(6S)-NADPHX</name>
        <dbReference type="ChEBI" id="CHEBI:64076"/>
    </ligand>
</feature>
<dbReference type="GO" id="GO:0052855">
    <property type="term" value="F:ADP-dependent NAD(P)H-hydrate dehydratase activity"/>
    <property type="evidence" value="ECO:0007669"/>
    <property type="project" value="UniProtKB-UniRule"/>
</dbReference>
<evidence type="ECO:0000256" key="5">
    <source>
        <dbReference type="ARBA" id="ARBA00023239"/>
    </source>
</evidence>
<comment type="similarity">
    <text evidence="6">Belongs to the NnrD/CARKD family.</text>
</comment>
<comment type="caution">
    <text evidence="8">The sequence shown here is derived from an EMBL/GenBank/DDBJ whole genome shotgun (WGS) entry which is preliminary data.</text>
</comment>
<dbReference type="EC" id="4.2.1.136" evidence="6"/>
<comment type="catalytic activity">
    <reaction evidence="6">
        <text>(6S)-NADHX + ADP = AMP + phosphate + NADH + H(+)</text>
        <dbReference type="Rhea" id="RHEA:32223"/>
        <dbReference type="ChEBI" id="CHEBI:15378"/>
        <dbReference type="ChEBI" id="CHEBI:43474"/>
        <dbReference type="ChEBI" id="CHEBI:57945"/>
        <dbReference type="ChEBI" id="CHEBI:64074"/>
        <dbReference type="ChEBI" id="CHEBI:456215"/>
        <dbReference type="ChEBI" id="CHEBI:456216"/>
        <dbReference type="EC" id="4.2.1.136"/>
    </reaction>
</comment>
<dbReference type="Proteomes" id="UP000177594">
    <property type="component" value="Unassembled WGS sequence"/>
</dbReference>
<gene>
    <name evidence="6" type="primary">nnrD</name>
    <name evidence="8" type="ORF">A2817_01115</name>
</gene>
<evidence type="ECO:0000313" key="9">
    <source>
        <dbReference type="Proteomes" id="UP000177594"/>
    </source>
</evidence>
<feature type="binding site" evidence="6">
    <location>
        <position position="225"/>
    </location>
    <ligand>
        <name>(6S)-NADPHX</name>
        <dbReference type="ChEBI" id="CHEBI:64076"/>
    </ligand>
</feature>
<dbReference type="NCBIfam" id="TIGR00196">
    <property type="entry name" value="yjeF_cterm"/>
    <property type="match status" value="1"/>
</dbReference>
<evidence type="ECO:0000256" key="2">
    <source>
        <dbReference type="ARBA" id="ARBA00022840"/>
    </source>
</evidence>
<accession>A0A1F8EE62</accession>
<feature type="domain" description="YjeF C-terminal" evidence="7">
    <location>
        <begin position="1"/>
        <end position="284"/>
    </location>
</feature>
<dbReference type="SUPFAM" id="SSF53613">
    <property type="entry name" value="Ribokinase-like"/>
    <property type="match status" value="1"/>
</dbReference>
<evidence type="ECO:0000256" key="4">
    <source>
        <dbReference type="ARBA" id="ARBA00023027"/>
    </source>
</evidence>
<dbReference type="CDD" id="cd01171">
    <property type="entry name" value="YXKO-related"/>
    <property type="match status" value="1"/>
</dbReference>
<keyword evidence="3 6" id="KW-0521">NADP</keyword>
<keyword evidence="5 6" id="KW-0456">Lyase</keyword>
<comment type="caution">
    <text evidence="6">Lacks conserved residue(s) required for the propagation of feature annotation.</text>
</comment>
<comment type="catalytic activity">
    <reaction evidence="6">
        <text>(6S)-NADPHX + ADP = AMP + phosphate + NADPH + H(+)</text>
        <dbReference type="Rhea" id="RHEA:32235"/>
        <dbReference type="ChEBI" id="CHEBI:15378"/>
        <dbReference type="ChEBI" id="CHEBI:43474"/>
        <dbReference type="ChEBI" id="CHEBI:57783"/>
        <dbReference type="ChEBI" id="CHEBI:64076"/>
        <dbReference type="ChEBI" id="CHEBI:456215"/>
        <dbReference type="ChEBI" id="CHEBI:456216"/>
        <dbReference type="EC" id="4.2.1.136"/>
    </reaction>
</comment>
<feature type="binding site" evidence="6">
    <location>
        <position position="36"/>
    </location>
    <ligand>
        <name>(6S)-NADPHX</name>
        <dbReference type="ChEBI" id="CHEBI:64076"/>
    </ligand>
</feature>
<dbReference type="PANTHER" id="PTHR12592">
    <property type="entry name" value="ATP-DEPENDENT (S)-NAD(P)H-HYDRATE DEHYDRATASE FAMILY MEMBER"/>
    <property type="match status" value="1"/>
</dbReference>
<dbReference type="InterPro" id="IPR000631">
    <property type="entry name" value="CARKD"/>
</dbReference>
<dbReference type="GO" id="GO:0110051">
    <property type="term" value="P:metabolite repair"/>
    <property type="evidence" value="ECO:0007669"/>
    <property type="project" value="TreeGrafter"/>
</dbReference>
<evidence type="ECO:0000259" key="7">
    <source>
        <dbReference type="PROSITE" id="PS51383"/>
    </source>
</evidence>
<organism evidence="8 9">
    <name type="scientific">Candidatus Yanofskybacteria bacterium RIFCSPHIGHO2_01_FULL_39_8b</name>
    <dbReference type="NCBI Taxonomy" id="1802659"/>
    <lineage>
        <taxon>Bacteria</taxon>
        <taxon>Candidatus Yanofskyibacteriota</taxon>
    </lineage>
</organism>
<evidence type="ECO:0000256" key="3">
    <source>
        <dbReference type="ARBA" id="ARBA00022857"/>
    </source>
</evidence>
<dbReference type="GO" id="GO:0005524">
    <property type="term" value="F:ATP binding"/>
    <property type="evidence" value="ECO:0007669"/>
    <property type="project" value="UniProtKB-KW"/>
</dbReference>
<evidence type="ECO:0000256" key="6">
    <source>
        <dbReference type="HAMAP-Rule" id="MF_01965"/>
    </source>
</evidence>
<name>A0A1F8EE62_9BACT</name>
<dbReference type="EMBL" id="MGIZ01000039">
    <property type="protein sequence ID" value="OGM98398.1"/>
    <property type="molecule type" value="Genomic_DNA"/>
</dbReference>
<dbReference type="PROSITE" id="PS51383">
    <property type="entry name" value="YJEF_C_3"/>
    <property type="match status" value="1"/>
</dbReference>
<dbReference type="Pfam" id="PF01256">
    <property type="entry name" value="Carb_kinase"/>
    <property type="match status" value="1"/>
</dbReference>
<protein>
    <recommendedName>
        <fullName evidence="6">ADP-dependent (S)-NAD(P)H-hydrate dehydratase</fullName>
        <ecNumber evidence="6">4.2.1.136</ecNumber>
    </recommendedName>
    <alternativeName>
        <fullName evidence="6">ADP-dependent NAD(P)HX dehydratase</fullName>
    </alternativeName>
</protein>
<evidence type="ECO:0000256" key="1">
    <source>
        <dbReference type="ARBA" id="ARBA00022741"/>
    </source>
</evidence>
<keyword evidence="1 6" id="KW-0547">Nucleotide-binding</keyword>